<accession>A0A0B0PN40</accession>
<proteinExistence type="predicted"/>
<sequence length="32" mass="3693">MLCLYSSNVNDILMCIAICVYVHEKLRVMYPG</sequence>
<name>A0A0B0PN40_GOSAR</name>
<dbReference type="Proteomes" id="UP000032142">
    <property type="component" value="Unassembled WGS sequence"/>
</dbReference>
<organism evidence="1 2">
    <name type="scientific">Gossypium arboreum</name>
    <name type="common">Tree cotton</name>
    <name type="synonym">Gossypium nanking</name>
    <dbReference type="NCBI Taxonomy" id="29729"/>
    <lineage>
        <taxon>Eukaryota</taxon>
        <taxon>Viridiplantae</taxon>
        <taxon>Streptophyta</taxon>
        <taxon>Embryophyta</taxon>
        <taxon>Tracheophyta</taxon>
        <taxon>Spermatophyta</taxon>
        <taxon>Magnoliopsida</taxon>
        <taxon>eudicotyledons</taxon>
        <taxon>Gunneridae</taxon>
        <taxon>Pentapetalae</taxon>
        <taxon>rosids</taxon>
        <taxon>malvids</taxon>
        <taxon>Malvales</taxon>
        <taxon>Malvaceae</taxon>
        <taxon>Malvoideae</taxon>
        <taxon>Gossypium</taxon>
    </lineage>
</organism>
<dbReference type="AlphaFoldDB" id="A0A0B0PN40"/>
<keyword evidence="2" id="KW-1185">Reference proteome</keyword>
<protein>
    <submittedName>
        <fullName evidence="1">Uncharacterized protein</fullName>
    </submittedName>
</protein>
<evidence type="ECO:0000313" key="1">
    <source>
        <dbReference type="EMBL" id="KHG27873.1"/>
    </source>
</evidence>
<dbReference type="EMBL" id="KN442704">
    <property type="protein sequence ID" value="KHG27873.1"/>
    <property type="molecule type" value="Genomic_DNA"/>
</dbReference>
<gene>
    <name evidence="1" type="ORF">F383_34014</name>
</gene>
<evidence type="ECO:0000313" key="2">
    <source>
        <dbReference type="Proteomes" id="UP000032142"/>
    </source>
</evidence>
<reference evidence="2" key="1">
    <citation type="submission" date="2014-09" db="EMBL/GenBank/DDBJ databases">
        <authorList>
            <person name="Mudge J."/>
            <person name="Ramaraj T."/>
            <person name="Lindquist I.E."/>
            <person name="Bharti A.K."/>
            <person name="Sundararajan A."/>
            <person name="Cameron C.T."/>
            <person name="Woodward J.E."/>
            <person name="May G.D."/>
            <person name="Brubaker C."/>
            <person name="Broadhvest J."/>
            <person name="Wilkins T.A."/>
        </authorList>
    </citation>
    <scope>NUCLEOTIDE SEQUENCE</scope>
    <source>
        <strain evidence="2">cv. AKA8401</strain>
    </source>
</reference>